<dbReference type="InterPro" id="IPR036265">
    <property type="entry name" value="HIT-like_sf"/>
</dbReference>
<dbReference type="Gene3D" id="3.30.428.10">
    <property type="entry name" value="HIT-like"/>
    <property type="match status" value="1"/>
</dbReference>
<dbReference type="InterPro" id="IPR011146">
    <property type="entry name" value="HIT-like"/>
</dbReference>
<evidence type="ECO:0000259" key="2">
    <source>
        <dbReference type="PROSITE" id="PS51084"/>
    </source>
</evidence>
<evidence type="ECO:0000256" key="1">
    <source>
        <dbReference type="PROSITE-ProRule" id="PRU00464"/>
    </source>
</evidence>
<proteinExistence type="predicted"/>
<keyword evidence="4" id="KW-1185">Reference proteome</keyword>
<protein>
    <recommendedName>
        <fullName evidence="2">HIT domain-containing protein</fullName>
    </recommendedName>
</protein>
<sequence length="119" mass="13457">MTTVNAVKSNFNNFFTEGSIEYIYEDDQCVAFDANKNQQAPTHFLVVPKKVIPRLSQAAPEDEKLLGHLLIVCRRVAKTKGLHPTGFRVIMNEGPQGGPTVDHLHLHVMGHRQMMWPFC</sequence>
<feature type="short sequence motif" description="Histidine triad motif" evidence="1">
    <location>
        <begin position="103"/>
        <end position="107"/>
    </location>
</feature>
<dbReference type="Proteomes" id="UP001549920">
    <property type="component" value="Unassembled WGS sequence"/>
</dbReference>
<name>A0ABR3H2Q9_LOXSC</name>
<accession>A0ABR3H2Q9</accession>
<feature type="domain" description="HIT" evidence="2">
    <location>
        <begin position="10"/>
        <end position="119"/>
    </location>
</feature>
<dbReference type="PANTHER" id="PTHR23089">
    <property type="entry name" value="HISTIDINE TRIAD HIT PROTEIN"/>
    <property type="match status" value="1"/>
</dbReference>
<dbReference type="InterPro" id="IPR019808">
    <property type="entry name" value="Histidine_triad_CS"/>
</dbReference>
<dbReference type="InterPro" id="IPR001310">
    <property type="entry name" value="Histidine_triad_HIT"/>
</dbReference>
<dbReference type="SUPFAM" id="SSF54197">
    <property type="entry name" value="HIT-like"/>
    <property type="match status" value="1"/>
</dbReference>
<evidence type="ECO:0000313" key="4">
    <source>
        <dbReference type="Proteomes" id="UP001549920"/>
    </source>
</evidence>
<evidence type="ECO:0000313" key="3">
    <source>
        <dbReference type="EMBL" id="KAL0859101.1"/>
    </source>
</evidence>
<organism evidence="3 4">
    <name type="scientific">Loxostege sticticalis</name>
    <name type="common">Beet webworm moth</name>
    <dbReference type="NCBI Taxonomy" id="481309"/>
    <lineage>
        <taxon>Eukaryota</taxon>
        <taxon>Metazoa</taxon>
        <taxon>Ecdysozoa</taxon>
        <taxon>Arthropoda</taxon>
        <taxon>Hexapoda</taxon>
        <taxon>Insecta</taxon>
        <taxon>Pterygota</taxon>
        <taxon>Neoptera</taxon>
        <taxon>Endopterygota</taxon>
        <taxon>Lepidoptera</taxon>
        <taxon>Glossata</taxon>
        <taxon>Ditrysia</taxon>
        <taxon>Pyraloidea</taxon>
        <taxon>Crambidae</taxon>
        <taxon>Pyraustinae</taxon>
        <taxon>Loxostege</taxon>
    </lineage>
</organism>
<dbReference type="EMBL" id="JBEUOH010000028">
    <property type="protein sequence ID" value="KAL0859101.1"/>
    <property type="molecule type" value="Genomic_DNA"/>
</dbReference>
<reference evidence="3 4" key="1">
    <citation type="submission" date="2024-06" db="EMBL/GenBank/DDBJ databases">
        <title>A chromosome-level genome assembly of beet webworm, Loxostege sticticalis.</title>
        <authorList>
            <person name="Zhang Y."/>
        </authorList>
    </citation>
    <scope>NUCLEOTIDE SEQUENCE [LARGE SCALE GENOMIC DNA]</scope>
    <source>
        <strain evidence="3">AQ026</strain>
        <tissue evidence="3">Whole body</tissue>
    </source>
</reference>
<dbReference type="PROSITE" id="PS00892">
    <property type="entry name" value="HIT_1"/>
    <property type="match status" value="1"/>
</dbReference>
<dbReference type="Pfam" id="PF01230">
    <property type="entry name" value="HIT"/>
    <property type="match status" value="1"/>
</dbReference>
<comment type="caution">
    <text evidence="3">The sequence shown here is derived from an EMBL/GenBank/DDBJ whole genome shotgun (WGS) entry which is preliminary data.</text>
</comment>
<dbReference type="PROSITE" id="PS51084">
    <property type="entry name" value="HIT_2"/>
    <property type="match status" value="1"/>
</dbReference>
<gene>
    <name evidence="3" type="ORF">ABMA27_010942</name>
</gene>